<keyword evidence="3" id="KW-1185">Reference proteome</keyword>
<keyword evidence="1" id="KW-0732">Signal</keyword>
<reference evidence="2" key="1">
    <citation type="submission" date="2016-01" db="EMBL/GenBank/DDBJ databases">
        <authorList>
            <person name="Peeters C."/>
        </authorList>
    </citation>
    <scope>NUCLEOTIDE SEQUENCE</scope>
    <source>
        <strain evidence="2">LMG 29320</strain>
    </source>
</reference>
<accession>A0A158DWD7</accession>
<sequence>MEFVLLLAVFLTSSGYLFNAAVQPAAPTAASAAPYPAAAAAAVADTGTAVAR</sequence>
<dbReference type="STRING" id="1777138.AWB77_05911"/>
<proteinExistence type="predicted"/>
<protein>
    <submittedName>
        <fullName evidence="2">Uncharacterized protein</fullName>
    </submittedName>
</protein>
<dbReference type="EMBL" id="FCNX02000019">
    <property type="protein sequence ID" value="SAK98941.1"/>
    <property type="molecule type" value="Genomic_DNA"/>
</dbReference>
<dbReference type="RefSeq" id="WP_157694938.1">
    <property type="nucleotide sequence ID" value="NZ_FCNX02000019.1"/>
</dbReference>
<dbReference type="AlphaFoldDB" id="A0A158DWD7"/>
<evidence type="ECO:0000256" key="1">
    <source>
        <dbReference type="SAM" id="SignalP"/>
    </source>
</evidence>
<feature type="signal peptide" evidence="1">
    <location>
        <begin position="1"/>
        <end position="20"/>
    </location>
</feature>
<feature type="chain" id="PRO_5007624572" evidence="1">
    <location>
        <begin position="21"/>
        <end position="52"/>
    </location>
</feature>
<comment type="caution">
    <text evidence="2">The sequence shown here is derived from an EMBL/GenBank/DDBJ whole genome shotgun (WGS) entry which is preliminary data.</text>
</comment>
<name>A0A158DWD7_9BURK</name>
<organism evidence="2 3">
    <name type="scientific">Caballeronia fortuita</name>
    <dbReference type="NCBI Taxonomy" id="1777138"/>
    <lineage>
        <taxon>Bacteria</taxon>
        <taxon>Pseudomonadati</taxon>
        <taxon>Pseudomonadota</taxon>
        <taxon>Betaproteobacteria</taxon>
        <taxon>Burkholderiales</taxon>
        <taxon>Burkholderiaceae</taxon>
        <taxon>Caballeronia</taxon>
    </lineage>
</organism>
<evidence type="ECO:0000313" key="3">
    <source>
        <dbReference type="Proteomes" id="UP000054903"/>
    </source>
</evidence>
<evidence type="ECO:0000313" key="2">
    <source>
        <dbReference type="EMBL" id="SAK98941.1"/>
    </source>
</evidence>
<dbReference type="Proteomes" id="UP000054903">
    <property type="component" value="Unassembled WGS sequence"/>
</dbReference>
<gene>
    <name evidence="2" type="ORF">AWB77_05911</name>
</gene>